<reference evidence="3" key="1">
    <citation type="submission" date="2022-09" db="EMBL/GenBank/DDBJ databases">
        <title>Enrichment on poylsaccharides allowed isolation of novel metabolic and taxonomic groups of Haloarchaea.</title>
        <authorList>
            <person name="Sorokin D.Y."/>
            <person name="Elcheninov A.G."/>
            <person name="Khizhniak T.V."/>
            <person name="Kolganova T.V."/>
            <person name="Kublanov I.V."/>
        </authorList>
    </citation>
    <scope>NUCLEOTIDE SEQUENCE</scope>
    <source>
        <strain evidence="3">AArc-xg1-1</strain>
    </source>
</reference>
<evidence type="ECO:0000313" key="3">
    <source>
        <dbReference type="EMBL" id="MCU4741005.1"/>
    </source>
</evidence>
<feature type="domain" description="DUF5786" evidence="2">
    <location>
        <begin position="3"/>
        <end position="54"/>
    </location>
</feature>
<feature type="region of interest" description="Disordered" evidence="1">
    <location>
        <begin position="1"/>
        <end position="71"/>
    </location>
</feature>
<proteinExistence type="predicted"/>
<dbReference type="InterPro" id="IPR043902">
    <property type="entry name" value="DUF5786"/>
</dbReference>
<dbReference type="Pfam" id="PF19099">
    <property type="entry name" value="DUF5786"/>
    <property type="match status" value="1"/>
</dbReference>
<dbReference type="RefSeq" id="WP_338002843.1">
    <property type="nucleotide sequence ID" value="NZ_JAOPKA010000003.1"/>
</dbReference>
<accession>A0AAP3E120</accession>
<name>A0AAP3E120_9EURY</name>
<dbReference type="EMBL" id="JAOPKA010000003">
    <property type="protein sequence ID" value="MCU4741005.1"/>
    <property type="molecule type" value="Genomic_DNA"/>
</dbReference>
<evidence type="ECO:0000313" key="4">
    <source>
        <dbReference type="Proteomes" id="UP001321018"/>
    </source>
</evidence>
<comment type="caution">
    <text evidence="3">The sequence shown here is derived from an EMBL/GenBank/DDBJ whole genome shotgun (WGS) entry which is preliminary data.</text>
</comment>
<dbReference type="Proteomes" id="UP001321018">
    <property type="component" value="Unassembled WGS sequence"/>
</dbReference>
<organism evidence="3 4">
    <name type="scientific">Natronoglomus mannanivorans</name>
    <dbReference type="NCBI Taxonomy" id="2979990"/>
    <lineage>
        <taxon>Archaea</taxon>
        <taxon>Methanobacteriati</taxon>
        <taxon>Methanobacteriota</taxon>
        <taxon>Stenosarchaea group</taxon>
        <taxon>Halobacteria</taxon>
        <taxon>Halobacteriales</taxon>
        <taxon>Natrialbaceae</taxon>
        <taxon>Natronoglomus</taxon>
    </lineage>
</organism>
<gene>
    <name evidence="3" type="ORF">OB960_06270</name>
</gene>
<feature type="compositionally biased region" description="Acidic residues" evidence="1">
    <location>
        <begin position="7"/>
        <end position="25"/>
    </location>
</feature>
<feature type="compositionally biased region" description="Basic and acidic residues" evidence="1">
    <location>
        <begin position="46"/>
        <end position="71"/>
    </location>
</feature>
<protein>
    <submittedName>
        <fullName evidence="3">DUF5786 family protein</fullName>
    </submittedName>
</protein>
<evidence type="ECO:0000256" key="1">
    <source>
        <dbReference type="SAM" id="MobiDB-lite"/>
    </source>
</evidence>
<evidence type="ECO:0000259" key="2">
    <source>
        <dbReference type="Pfam" id="PF19099"/>
    </source>
</evidence>
<dbReference type="AlphaFoldDB" id="A0AAP3E120"/>
<sequence>MGFGSYDESEQQDLDADFDDEDAVQSEENAHRGSIEFENGASSDELIDRLKEIKDGPGQDQDQDREQPPEN</sequence>